<dbReference type="GO" id="GO:0007165">
    <property type="term" value="P:signal transduction"/>
    <property type="evidence" value="ECO:0007669"/>
    <property type="project" value="InterPro"/>
</dbReference>
<evidence type="ECO:0000256" key="1">
    <source>
        <dbReference type="ARBA" id="ARBA00009280"/>
    </source>
</evidence>
<feature type="domain" description="Ras-associating" evidence="14">
    <location>
        <begin position="381"/>
        <end position="479"/>
    </location>
</feature>
<dbReference type="PROSITE" id="PS50146">
    <property type="entry name" value="DAGK"/>
    <property type="match status" value="1"/>
</dbReference>
<dbReference type="Gene3D" id="3.10.20.90">
    <property type="entry name" value="Phosphatidylinositol 3-kinase Catalytic Subunit, Chain A, domain 1"/>
    <property type="match status" value="1"/>
</dbReference>
<dbReference type="WBParaSite" id="nRc.2.0.1.t13937-RA">
    <property type="protein sequence ID" value="nRc.2.0.1.t13937-RA"/>
    <property type="gene ID" value="nRc.2.0.1.g13937"/>
</dbReference>
<dbReference type="SMART" id="SM00046">
    <property type="entry name" value="DAGKc"/>
    <property type="match status" value="1"/>
</dbReference>
<dbReference type="EC" id="2.7.1.107" evidence="2"/>
<evidence type="ECO:0000256" key="3">
    <source>
        <dbReference type="ARBA" id="ARBA00022679"/>
    </source>
</evidence>
<feature type="domain" description="DAGKc" evidence="13">
    <location>
        <begin position="571"/>
        <end position="702"/>
    </location>
</feature>
<dbReference type="SMART" id="SM00314">
    <property type="entry name" value="RA"/>
    <property type="match status" value="1"/>
</dbReference>
<evidence type="ECO:0000313" key="15">
    <source>
        <dbReference type="Proteomes" id="UP000887565"/>
    </source>
</evidence>
<name>A0A915IID9_ROMCU</name>
<keyword evidence="10" id="KW-0067">ATP-binding</keyword>
<dbReference type="InterPro" id="IPR029071">
    <property type="entry name" value="Ubiquitin-like_domsf"/>
</dbReference>
<keyword evidence="3" id="KW-0808">Transferase</keyword>
<dbReference type="InterPro" id="IPR017438">
    <property type="entry name" value="ATP-NAD_kinase_N"/>
</dbReference>
<evidence type="ECO:0000256" key="8">
    <source>
        <dbReference type="ARBA" id="ARBA00022777"/>
    </source>
</evidence>
<evidence type="ECO:0000313" key="16">
    <source>
        <dbReference type="WBParaSite" id="nRc.2.0.1.t13937-RA"/>
    </source>
</evidence>
<dbReference type="SUPFAM" id="SSF57889">
    <property type="entry name" value="Cysteine-rich domain"/>
    <property type="match status" value="1"/>
</dbReference>
<evidence type="ECO:0000256" key="4">
    <source>
        <dbReference type="ARBA" id="ARBA00022723"/>
    </source>
</evidence>
<dbReference type="Proteomes" id="UP000887565">
    <property type="component" value="Unplaced"/>
</dbReference>
<keyword evidence="15" id="KW-1185">Reference proteome</keyword>
<dbReference type="InterPro" id="IPR002219">
    <property type="entry name" value="PKC_DAG/PE"/>
</dbReference>
<dbReference type="AlphaFoldDB" id="A0A915IID9"/>
<evidence type="ECO:0000256" key="5">
    <source>
        <dbReference type="ARBA" id="ARBA00022737"/>
    </source>
</evidence>
<dbReference type="InterPro" id="IPR001206">
    <property type="entry name" value="Diacylglycerol_kinase_cat_dom"/>
</dbReference>
<dbReference type="GO" id="GO:0008270">
    <property type="term" value="F:zinc ion binding"/>
    <property type="evidence" value="ECO:0007669"/>
    <property type="project" value="UniProtKB-KW"/>
</dbReference>
<keyword evidence="6" id="KW-0547">Nucleotide-binding</keyword>
<dbReference type="CDD" id="cd20804">
    <property type="entry name" value="C1_DGKtheta_typeV_rpt2"/>
    <property type="match status" value="1"/>
</dbReference>
<evidence type="ECO:0000259" key="12">
    <source>
        <dbReference type="PROSITE" id="PS50081"/>
    </source>
</evidence>
<evidence type="ECO:0000259" key="14">
    <source>
        <dbReference type="PROSITE" id="PS50200"/>
    </source>
</evidence>
<dbReference type="Gene3D" id="3.40.50.10330">
    <property type="entry name" value="Probable inorganic polyphosphate/atp-NAD kinase, domain 1"/>
    <property type="match status" value="1"/>
</dbReference>
<dbReference type="PROSITE" id="PS50200">
    <property type="entry name" value="RA"/>
    <property type="match status" value="1"/>
</dbReference>
<keyword evidence="8" id="KW-0418">Kinase</keyword>
<evidence type="ECO:0000259" key="13">
    <source>
        <dbReference type="PROSITE" id="PS50146"/>
    </source>
</evidence>
<keyword evidence="4" id="KW-0479">Metal-binding</keyword>
<feature type="compositionally biased region" description="Basic and acidic residues" evidence="11">
    <location>
        <begin position="221"/>
        <end position="235"/>
    </location>
</feature>
<evidence type="ECO:0000256" key="11">
    <source>
        <dbReference type="SAM" id="MobiDB-lite"/>
    </source>
</evidence>
<keyword evidence="9" id="KW-0862">Zinc</keyword>
<keyword evidence="5" id="KW-0677">Repeat</keyword>
<comment type="similarity">
    <text evidence="1">Belongs to the eukaryotic diacylglycerol kinase family.</text>
</comment>
<dbReference type="InterPro" id="IPR000159">
    <property type="entry name" value="RA_dom"/>
</dbReference>
<dbReference type="Pfam" id="PF00788">
    <property type="entry name" value="RA"/>
    <property type="match status" value="1"/>
</dbReference>
<dbReference type="PROSITE" id="PS00479">
    <property type="entry name" value="ZF_DAG_PE_1"/>
    <property type="match status" value="1"/>
</dbReference>
<dbReference type="GO" id="GO:0016020">
    <property type="term" value="C:membrane"/>
    <property type="evidence" value="ECO:0007669"/>
    <property type="project" value="UniProtKB-SubCell"/>
</dbReference>
<dbReference type="Pfam" id="PF00781">
    <property type="entry name" value="DAGK_cat"/>
    <property type="match status" value="1"/>
</dbReference>
<dbReference type="GO" id="GO:0005524">
    <property type="term" value="F:ATP binding"/>
    <property type="evidence" value="ECO:0007669"/>
    <property type="project" value="UniProtKB-KW"/>
</dbReference>
<dbReference type="Pfam" id="PF00130">
    <property type="entry name" value="C1_1"/>
    <property type="match status" value="1"/>
</dbReference>
<proteinExistence type="inferred from homology"/>
<dbReference type="InterPro" id="IPR046349">
    <property type="entry name" value="C1-like_sf"/>
</dbReference>
<keyword evidence="7" id="KW-0863">Zinc-finger</keyword>
<dbReference type="FunFam" id="3.30.60.20:FF:000002">
    <property type="entry name" value="Diacylglycerol kinase"/>
    <property type="match status" value="1"/>
</dbReference>
<feature type="region of interest" description="Disordered" evidence="11">
    <location>
        <begin position="221"/>
        <end position="247"/>
    </location>
</feature>
<dbReference type="GO" id="GO:0004143">
    <property type="term" value="F:ATP-dependent diacylglycerol kinase activity"/>
    <property type="evidence" value="ECO:0007669"/>
    <property type="project" value="UniProtKB-EC"/>
</dbReference>
<dbReference type="InterPro" id="IPR037607">
    <property type="entry name" value="DGK"/>
</dbReference>
<dbReference type="OMA" id="SKCANCR"/>
<dbReference type="PANTHER" id="PTHR11255:SF54">
    <property type="entry name" value="DIACYLGLYCEROL KINASE THETA"/>
    <property type="match status" value="1"/>
</dbReference>
<dbReference type="PROSITE" id="PS50081">
    <property type="entry name" value="ZF_DAG_PE_2"/>
    <property type="match status" value="1"/>
</dbReference>
<accession>A0A915IID9</accession>
<dbReference type="SMART" id="SM00109">
    <property type="entry name" value="C1"/>
    <property type="match status" value="2"/>
</dbReference>
<dbReference type="CDD" id="cd20854">
    <property type="entry name" value="C1_DGKtheta_typeV_rpt3"/>
    <property type="match status" value="1"/>
</dbReference>
<dbReference type="PANTHER" id="PTHR11255">
    <property type="entry name" value="DIACYLGLYCEROL KINASE"/>
    <property type="match status" value="1"/>
</dbReference>
<organism evidence="15 16">
    <name type="scientific">Romanomermis culicivorax</name>
    <name type="common">Nematode worm</name>
    <dbReference type="NCBI Taxonomy" id="13658"/>
    <lineage>
        <taxon>Eukaryota</taxon>
        <taxon>Metazoa</taxon>
        <taxon>Ecdysozoa</taxon>
        <taxon>Nematoda</taxon>
        <taxon>Enoplea</taxon>
        <taxon>Dorylaimia</taxon>
        <taxon>Mermithida</taxon>
        <taxon>Mermithoidea</taxon>
        <taxon>Mermithidae</taxon>
        <taxon>Romanomermis</taxon>
    </lineage>
</organism>
<dbReference type="Pfam" id="PF24099">
    <property type="entry name" value="RBD_DGKtheta"/>
    <property type="match status" value="1"/>
</dbReference>
<dbReference type="SUPFAM" id="SSF54236">
    <property type="entry name" value="Ubiquitin-like"/>
    <property type="match status" value="1"/>
</dbReference>
<evidence type="ECO:0000256" key="10">
    <source>
        <dbReference type="ARBA" id="ARBA00022840"/>
    </source>
</evidence>
<evidence type="ECO:0000256" key="6">
    <source>
        <dbReference type="ARBA" id="ARBA00022741"/>
    </source>
</evidence>
<evidence type="ECO:0000256" key="7">
    <source>
        <dbReference type="ARBA" id="ARBA00022771"/>
    </source>
</evidence>
<dbReference type="Gene3D" id="3.30.60.20">
    <property type="match status" value="1"/>
</dbReference>
<dbReference type="InterPro" id="IPR016064">
    <property type="entry name" value="NAD/diacylglycerol_kinase_sf"/>
</dbReference>
<evidence type="ECO:0000256" key="2">
    <source>
        <dbReference type="ARBA" id="ARBA00012133"/>
    </source>
</evidence>
<dbReference type="SUPFAM" id="SSF111331">
    <property type="entry name" value="NAD kinase/diacylglycerol kinase-like"/>
    <property type="match status" value="1"/>
</dbReference>
<dbReference type="FunFam" id="3.40.50.10330:FF:000011">
    <property type="entry name" value="Diacylglycerol kinase"/>
    <property type="match status" value="1"/>
</dbReference>
<dbReference type="InterPro" id="IPR056392">
    <property type="entry name" value="DGKtheta_RBD"/>
</dbReference>
<feature type="domain" description="Phorbol-ester/DAG-type" evidence="12">
    <location>
        <begin position="139"/>
        <end position="190"/>
    </location>
</feature>
<evidence type="ECO:0000256" key="9">
    <source>
        <dbReference type="ARBA" id="ARBA00022833"/>
    </source>
</evidence>
<sequence>MDVPGTGTGASAAISVTGRRIRRKMTTSMCLFYAILVHADLVSESLSLLHVLCNFTCHEKCLKTVASYCSGVAMQLIKNPVAHCWSEPSRVKKKFCCVCRRRTDDSLTVECEDCLDLAVSDCKEAATYVPNADAVSVHHHHWREGNLPQSSKCANCRKTCWSAECLAGMRCEWCGLTAHAICYRQLSQECDFGALRRIVLPPNCLTIPRTELPMEQLLSMKRKDKENSSPIKGDEPSFSSPNSDEMGKDKDDCTFLFSFNDSLKFQISSQIFRRERQNIRRTCVVPKNATLQQITNTVSLKIRYFCWHKAEQLIVFGVKREIALRTFHIRNPTASYCITQVIPEDGSEEMLEENFPIRVAQRRAEGKRVQLFLRYKDVEQDKTTLKVYGGWLRIPVTFCTIVLDHDITVETVIKDSLARFGLGSACFDLYNLVEVSLDRGIVERTLEMDEHMLQVVKVLRNDSLKRFQLTRYYLQEKEDPHGSNVSLFVGNLPPSLAQRKYERILLRLLGAEVRPFTAIGPIYYEYGSLVITFNSPKAATKASLKLQKAAYEDKKLLVLCLPNIQPHMVPSDVEPLMVLVNVKSGGCQGLELIRSFRKLLNPFQVFDILNGGPLVGLYVFRNIPKYRILVCGGDGTVGWVLQCLDIVGQDSVCSSPPCGVVPLGTGNDLARVLRWGSGYTGQEDPLQILKDVCDAEEIKLDR</sequence>
<reference evidence="16" key="1">
    <citation type="submission" date="2022-11" db="UniProtKB">
        <authorList>
            <consortium name="WormBaseParasite"/>
        </authorList>
    </citation>
    <scope>IDENTIFICATION</scope>
</reference>
<protein>
    <recommendedName>
        <fullName evidence="2">diacylglycerol kinase (ATP)</fullName>
        <ecNumber evidence="2">2.7.1.107</ecNumber>
    </recommendedName>
</protein>